<dbReference type="PANTHER" id="PTHR30055:SF234">
    <property type="entry name" value="HTH-TYPE TRANSCRIPTIONAL REGULATOR BETI"/>
    <property type="match status" value="1"/>
</dbReference>
<dbReference type="PANTHER" id="PTHR30055">
    <property type="entry name" value="HTH-TYPE TRANSCRIPTIONAL REGULATOR RUTR"/>
    <property type="match status" value="1"/>
</dbReference>
<gene>
    <name evidence="6" type="ORF">M1843_16980</name>
</gene>
<evidence type="ECO:0000256" key="1">
    <source>
        <dbReference type="ARBA" id="ARBA00023015"/>
    </source>
</evidence>
<keyword evidence="1" id="KW-0805">Transcription regulation</keyword>
<feature type="domain" description="HTH tetR-type" evidence="5">
    <location>
        <begin position="13"/>
        <end position="72"/>
    </location>
</feature>
<dbReference type="SUPFAM" id="SSF48498">
    <property type="entry name" value="Tetracyclin repressor-like, C-terminal domain"/>
    <property type="match status" value="1"/>
</dbReference>
<accession>A0ABT0J7I2</accession>
<dbReference type="Proteomes" id="UP001651050">
    <property type="component" value="Unassembled WGS sequence"/>
</dbReference>
<evidence type="ECO:0000259" key="5">
    <source>
        <dbReference type="PROSITE" id="PS50977"/>
    </source>
</evidence>
<dbReference type="InterPro" id="IPR009057">
    <property type="entry name" value="Homeodomain-like_sf"/>
</dbReference>
<protein>
    <submittedName>
        <fullName evidence="6">TetR/AcrR family transcriptional regulator</fullName>
    </submittedName>
</protein>
<organism evidence="6 7">
    <name type="scientific">Isoptericola peretonis</name>
    <dbReference type="NCBI Taxonomy" id="2918523"/>
    <lineage>
        <taxon>Bacteria</taxon>
        <taxon>Bacillati</taxon>
        <taxon>Actinomycetota</taxon>
        <taxon>Actinomycetes</taxon>
        <taxon>Micrococcales</taxon>
        <taxon>Promicromonosporaceae</taxon>
        <taxon>Isoptericola</taxon>
    </lineage>
</organism>
<evidence type="ECO:0000256" key="3">
    <source>
        <dbReference type="ARBA" id="ARBA00023163"/>
    </source>
</evidence>
<evidence type="ECO:0000256" key="4">
    <source>
        <dbReference type="PROSITE-ProRule" id="PRU00335"/>
    </source>
</evidence>
<dbReference type="InterPro" id="IPR001647">
    <property type="entry name" value="HTH_TetR"/>
</dbReference>
<dbReference type="InterPro" id="IPR050109">
    <property type="entry name" value="HTH-type_TetR-like_transc_reg"/>
</dbReference>
<evidence type="ECO:0000313" key="7">
    <source>
        <dbReference type="Proteomes" id="UP001651050"/>
    </source>
</evidence>
<dbReference type="InterPro" id="IPR036271">
    <property type="entry name" value="Tet_transcr_reg_TetR-rel_C_sf"/>
</dbReference>
<dbReference type="PROSITE" id="PS50977">
    <property type="entry name" value="HTH_TETR_2"/>
    <property type="match status" value="1"/>
</dbReference>
<dbReference type="SUPFAM" id="SSF46689">
    <property type="entry name" value="Homeodomain-like"/>
    <property type="match status" value="1"/>
</dbReference>
<keyword evidence="2 4" id="KW-0238">DNA-binding</keyword>
<dbReference type="EMBL" id="JALQCY010000005">
    <property type="protein sequence ID" value="MCK9795440.1"/>
    <property type="molecule type" value="Genomic_DNA"/>
</dbReference>
<dbReference type="PRINTS" id="PR00455">
    <property type="entry name" value="HTHTETR"/>
</dbReference>
<dbReference type="RefSeq" id="WP_416345288.1">
    <property type="nucleotide sequence ID" value="NZ_JALQCY010000005.1"/>
</dbReference>
<keyword evidence="7" id="KW-1185">Reference proteome</keyword>
<evidence type="ECO:0000256" key="2">
    <source>
        <dbReference type="ARBA" id="ARBA00023125"/>
    </source>
</evidence>
<reference evidence="6 7" key="1">
    <citation type="submission" date="2022-02" db="EMBL/GenBank/DDBJ databases">
        <title>The car tank lid bacteriome: a reservoir of bacteria with potential in bioremediation of fuel.</title>
        <authorList>
            <person name="Vidal-Verdu A."/>
            <person name="Gomez-Martinez D."/>
            <person name="Latorre-Perez A."/>
            <person name="Pereto J."/>
            <person name="Porcar M."/>
        </authorList>
    </citation>
    <scope>NUCLEOTIDE SEQUENCE [LARGE SCALE GENOMIC DNA]</scope>
    <source>
        <strain evidence="6 7">4D.3</strain>
    </source>
</reference>
<proteinExistence type="predicted"/>
<sequence length="193" mass="20688">MGAQEREEGAVSAGVRREIVDAAARVIAERGESASMADVAAAAGIGRATLYRYFPNREALLVGLTSAALADLTDNIAAAELDSVDVLEGVARLSRAFFRSATRYAALAHMREKYLDKPAELERRVLAPVRELLQRGIDSGELREDVPLELHVEVLTGLYERVIRLVVDGRLGAEGASALVTSVFLRGVGAGRT</sequence>
<name>A0ABT0J7I2_9MICO</name>
<keyword evidence="3" id="KW-0804">Transcription</keyword>
<comment type="caution">
    <text evidence="6">The sequence shown here is derived from an EMBL/GenBank/DDBJ whole genome shotgun (WGS) entry which is preliminary data.</text>
</comment>
<evidence type="ECO:0000313" key="6">
    <source>
        <dbReference type="EMBL" id="MCK9795440.1"/>
    </source>
</evidence>
<feature type="DNA-binding region" description="H-T-H motif" evidence="4">
    <location>
        <begin position="35"/>
        <end position="54"/>
    </location>
</feature>
<dbReference type="Pfam" id="PF00440">
    <property type="entry name" value="TetR_N"/>
    <property type="match status" value="1"/>
</dbReference>
<dbReference type="Gene3D" id="1.10.357.10">
    <property type="entry name" value="Tetracycline Repressor, domain 2"/>
    <property type="match status" value="1"/>
</dbReference>